<dbReference type="SMART" id="SM00487">
    <property type="entry name" value="DEXDc"/>
    <property type="match status" value="1"/>
</dbReference>
<dbReference type="InterPro" id="IPR018982">
    <property type="entry name" value="RQC_domain"/>
</dbReference>
<dbReference type="NCBIfam" id="TIGR00614">
    <property type="entry name" value="recQ_fam"/>
    <property type="match status" value="1"/>
</dbReference>
<evidence type="ECO:0000256" key="11">
    <source>
        <dbReference type="ARBA" id="ARBA00034808"/>
    </source>
</evidence>
<evidence type="ECO:0000313" key="15">
    <source>
        <dbReference type="EMBL" id="KAK1442517.1"/>
    </source>
</evidence>
<dbReference type="InterPro" id="IPR032284">
    <property type="entry name" value="RecQ_Zn-bd"/>
</dbReference>
<keyword evidence="8" id="KW-0413">Isomerase</keyword>
<keyword evidence="5 15" id="KW-0347">Helicase</keyword>
<dbReference type="InterPro" id="IPR036390">
    <property type="entry name" value="WH_DNA-bd_sf"/>
</dbReference>
<comment type="subcellular location">
    <subcellularLocation>
        <location evidence="1">Nucleus</location>
    </subcellularLocation>
</comment>
<keyword evidence="6" id="KW-0067">ATP-binding</keyword>
<feature type="domain" description="Helicase C-terminal" evidence="14">
    <location>
        <begin position="983"/>
        <end position="1134"/>
    </location>
</feature>
<keyword evidence="7" id="KW-0238">DNA-binding</keyword>
<dbReference type="PROSITE" id="PS51192">
    <property type="entry name" value="HELICASE_ATP_BIND_1"/>
    <property type="match status" value="1"/>
</dbReference>
<dbReference type="FunFam" id="3.40.50.300:FF:001389">
    <property type="entry name" value="ATP-dependent DNA helicase RecQ"/>
    <property type="match status" value="1"/>
</dbReference>
<feature type="region of interest" description="Disordered" evidence="12">
    <location>
        <begin position="1320"/>
        <end position="1350"/>
    </location>
</feature>
<dbReference type="InterPro" id="IPR001650">
    <property type="entry name" value="Helicase_C-like"/>
</dbReference>
<dbReference type="GO" id="GO:0000724">
    <property type="term" value="P:double-strand break repair via homologous recombination"/>
    <property type="evidence" value="ECO:0007669"/>
    <property type="project" value="TreeGrafter"/>
</dbReference>
<feature type="region of interest" description="Disordered" evidence="12">
    <location>
        <begin position="161"/>
        <end position="193"/>
    </location>
</feature>
<feature type="domain" description="Helicase ATP-binding" evidence="13">
    <location>
        <begin position="783"/>
        <end position="961"/>
    </location>
</feature>
<dbReference type="Pfam" id="PF00271">
    <property type="entry name" value="Helicase_C"/>
    <property type="match status" value="1"/>
</dbReference>
<dbReference type="InterPro" id="IPR014001">
    <property type="entry name" value="Helicase_ATP-bd"/>
</dbReference>
<dbReference type="SMART" id="SM00956">
    <property type="entry name" value="RQC"/>
    <property type="match status" value="1"/>
</dbReference>
<feature type="region of interest" description="Disordered" evidence="12">
    <location>
        <begin position="665"/>
        <end position="687"/>
    </location>
</feature>
<feature type="compositionally biased region" description="Low complexity" evidence="12">
    <location>
        <begin position="1464"/>
        <end position="1477"/>
    </location>
</feature>
<dbReference type="InterPro" id="IPR036388">
    <property type="entry name" value="WH-like_DNA-bd_sf"/>
</dbReference>
<evidence type="ECO:0000256" key="8">
    <source>
        <dbReference type="ARBA" id="ARBA00023235"/>
    </source>
</evidence>
<accession>A0AAD8PDM6</accession>
<dbReference type="InterPro" id="IPR011545">
    <property type="entry name" value="DEAD/DEAH_box_helicase_dom"/>
</dbReference>
<evidence type="ECO:0000256" key="5">
    <source>
        <dbReference type="ARBA" id="ARBA00022806"/>
    </source>
</evidence>
<dbReference type="GO" id="GO:0006260">
    <property type="term" value="P:DNA replication"/>
    <property type="evidence" value="ECO:0007669"/>
    <property type="project" value="InterPro"/>
</dbReference>
<evidence type="ECO:0000256" key="10">
    <source>
        <dbReference type="ARBA" id="ARBA00034617"/>
    </source>
</evidence>
<keyword evidence="9" id="KW-0539">Nucleus</keyword>
<evidence type="ECO:0000256" key="2">
    <source>
        <dbReference type="ARBA" id="ARBA00005446"/>
    </source>
</evidence>
<dbReference type="CDD" id="cd18794">
    <property type="entry name" value="SF2_C_RecQ"/>
    <property type="match status" value="1"/>
</dbReference>
<dbReference type="Gene3D" id="3.40.50.300">
    <property type="entry name" value="P-loop containing nucleotide triphosphate hydrolases"/>
    <property type="match status" value="2"/>
</dbReference>
<dbReference type="GO" id="GO:0005737">
    <property type="term" value="C:cytoplasm"/>
    <property type="evidence" value="ECO:0007669"/>
    <property type="project" value="TreeGrafter"/>
</dbReference>
<feature type="region of interest" description="Disordered" evidence="12">
    <location>
        <begin position="1455"/>
        <end position="1483"/>
    </location>
</feature>
<evidence type="ECO:0000256" key="6">
    <source>
        <dbReference type="ARBA" id="ARBA00022840"/>
    </source>
</evidence>
<dbReference type="Pfam" id="PF00270">
    <property type="entry name" value="DEAD"/>
    <property type="match status" value="1"/>
</dbReference>
<proteinExistence type="inferred from homology"/>
<dbReference type="SUPFAM" id="SSF52540">
    <property type="entry name" value="P-loop containing nucleoside triphosphate hydrolases"/>
    <property type="match status" value="1"/>
</dbReference>
<dbReference type="PANTHER" id="PTHR13710">
    <property type="entry name" value="DNA HELICASE RECQ FAMILY MEMBER"/>
    <property type="match status" value="1"/>
</dbReference>
<dbReference type="GO" id="GO:0005634">
    <property type="term" value="C:nucleus"/>
    <property type="evidence" value="ECO:0007669"/>
    <property type="project" value="UniProtKB-SubCell"/>
</dbReference>
<evidence type="ECO:0000259" key="14">
    <source>
        <dbReference type="PROSITE" id="PS51194"/>
    </source>
</evidence>
<comment type="caution">
    <text evidence="15">The sequence shown here is derived from an EMBL/GenBank/DDBJ whole genome shotgun (WGS) entry which is preliminary data.</text>
</comment>
<dbReference type="InterPro" id="IPR004589">
    <property type="entry name" value="DNA_helicase_ATP-dep_RecQ"/>
</dbReference>
<dbReference type="Pfam" id="PF09382">
    <property type="entry name" value="RQC"/>
    <property type="match status" value="1"/>
</dbReference>
<dbReference type="PROSITE" id="PS51194">
    <property type="entry name" value="HELICASE_CTER"/>
    <property type="match status" value="1"/>
</dbReference>
<keyword evidence="3" id="KW-0547">Nucleotide-binding</keyword>
<sequence>MQDSFSNDVDIEALFSGVVNSTSNGMPSASQTDLDPVLLGEMLLDDEGALDKRNTSKDKKKKGRLVKRLFESSDSSLPDAPEVVSVPSTQETEKQHLDNGKLVDRNSLHGDDDDDADENEVVNESKLAVNHLQRVLLTSAESEDTPVRRLQSNADTSALSSDGALVLISPQSELQDERNDKCSRRNTEPSGSDMITDKAIKEFNLANKLLVTTNLENTSVFPKKELPKAKVALSDIDKDILDSVYKQSMTLPPPCLHTMRSDILSMEHPSSEIFGSIPKGYDKNIIQDVDLKSSNSNVGDVNGMVGLFTPDLNDSMINECSPKDGGETLNANVQTELALATDEKVTSTPVLSQATGAPPRSMPDDPDVEDFASAIAALHQTTTNVSCVSAASNDLWSTQHEATQNTSLLKAKIQAPTCRSEPSSVSPDKGTIVIDETPSQHVATSHQLEPKKSVPHNEAANDNKTPMPFIGEAVSFFAMKHIISLVREIGACLSSGEDIETRWQDVLRLEARTQRYIDEAVRFNFETEDLSAYKTALPRMLSTTVLVSHKSPCAIKGNTVIESSSQKTARSYTTTKQIAEFQMFINKNMLDQRFINRNNTSDPTTKDNKNLCKVSTASSFASGTSGSSVVMCRNDSAESAESYPGDNALPVVRTFHDIKNQMDANSHLNGINKASNSKSKETQPERAYVDETDEDMFIFDEDSSDELGDISKLSDHLSFARKEYMHMINTNAIPGMDLRVPRDVLDQYNHLFNDEYEFSSKVNYMNESVFGYKGFRGVQLAAINAVLLGNDCFLMMATGGGKSHCYQLPSLILGGIVVVFSPLLSLMEDQVRALKQYGIRADVVNGDATSADIKNISKQYLNQDDVTKNGAVLFITPEKFDKSVLTARLIDDLGIAGRLKLFVIDEAHCVSQWGLSFRKDYRKLCNLKTKFPSVPILAMTATATPEVALDIMNVLRINGCAKLRTTINRPNLWIECREKTKDYVKEMIEILLTTTGCGIVYTLTIGDCQKVAQELQKSGISVGTYHAKIDSNQRKQIQKQWTAGEIRVMVATIAFGMGIDKPDVRFVFHTSAPVTILGYYQEIGRAGRDGKFSTTILWYNLRDFERHKNLGQKAASTNQMITGEELAENPSLENMREYCQNKSTCRRLLLFRAFGEDPTGILPGNCRGCDNCCLNVVSEKVDATEDALVICKFVDDVMQFRRNGILTMNMICDSLRGSYRSLICKYRLHQNKFHGVMKERKSKYISQVVQEMVNLNVLRENRRSCRSFGRTVYVLGPNYRKLVANRLRVTIICYKPINSTSASARDTDSVGGSDGCSLINDNVDIEPDDIPEKSHRASKKRPREGDKCNQPSIKELVAMCDVSASQQGKGIGASKIVQALKDANYMIRSDSESEDDFGTWPNLDAEPVNHSIPSVRDIVTTISKQPPPAKTSADGHKNDVLIIAHKVIPRAVKSASAGNITDCSSNSSTYNTQSSTTPNERGNSILAIPSKQITPPDGFLGGKSAPPNNATPAIVPIAKGTSKPAFSLEARKENPTVDVQVARQNNIRRKVPKDLLGVPM</sequence>
<feature type="compositionally biased region" description="Basic and acidic residues" evidence="12">
    <location>
        <begin position="678"/>
        <end position="687"/>
    </location>
</feature>
<dbReference type="Proteomes" id="UP001230268">
    <property type="component" value="Unassembled WGS sequence"/>
</dbReference>
<feature type="compositionally biased region" description="Basic and acidic residues" evidence="12">
    <location>
        <begin position="91"/>
        <end position="110"/>
    </location>
</feature>
<dbReference type="Pfam" id="PF16124">
    <property type="entry name" value="RecQ_Zn_bind"/>
    <property type="match status" value="1"/>
</dbReference>
<dbReference type="CDD" id="cd17920">
    <property type="entry name" value="DEXHc_RecQ"/>
    <property type="match status" value="1"/>
</dbReference>
<feature type="region of interest" description="Disordered" evidence="12">
    <location>
        <begin position="443"/>
        <end position="463"/>
    </location>
</feature>
<dbReference type="EC" id="5.6.2.4" evidence="11"/>
<evidence type="ECO:0000256" key="4">
    <source>
        <dbReference type="ARBA" id="ARBA00022801"/>
    </source>
</evidence>
<feature type="compositionally biased region" description="Polar residues" evidence="12">
    <location>
        <begin position="665"/>
        <end position="677"/>
    </location>
</feature>
<dbReference type="Gene3D" id="1.10.10.10">
    <property type="entry name" value="Winged helix-like DNA-binding domain superfamily/Winged helix DNA-binding domain"/>
    <property type="match status" value="1"/>
</dbReference>
<dbReference type="EMBL" id="JAVEPI010000003">
    <property type="protein sequence ID" value="KAK1442517.1"/>
    <property type="molecule type" value="Genomic_DNA"/>
</dbReference>
<reference evidence="15" key="1">
    <citation type="submission" date="2023-08" db="EMBL/GenBank/DDBJ databases">
        <title>Draft sequence of the Babesia gibsoni genome.</title>
        <authorList>
            <person name="Yamagishi J.Y."/>
            <person name="Xuan X.X."/>
        </authorList>
    </citation>
    <scope>NUCLEOTIDE SEQUENCE</scope>
    <source>
        <strain evidence="15">Azabu</strain>
    </source>
</reference>
<keyword evidence="4" id="KW-0378">Hydrolase</keyword>
<dbReference type="InterPro" id="IPR027417">
    <property type="entry name" value="P-loop_NTPase"/>
</dbReference>
<feature type="region of interest" description="Disordered" evidence="12">
    <location>
        <begin position="70"/>
        <end position="118"/>
    </location>
</feature>
<comment type="catalytic activity">
    <reaction evidence="10">
        <text>Couples ATP hydrolysis with the unwinding of duplex DNA by translocating in the 3'-5' direction.</text>
        <dbReference type="EC" id="5.6.2.4"/>
    </reaction>
</comment>
<evidence type="ECO:0000256" key="7">
    <source>
        <dbReference type="ARBA" id="ARBA00023125"/>
    </source>
</evidence>
<dbReference type="GO" id="GO:0016787">
    <property type="term" value="F:hydrolase activity"/>
    <property type="evidence" value="ECO:0007669"/>
    <property type="project" value="UniProtKB-KW"/>
</dbReference>
<evidence type="ECO:0000256" key="9">
    <source>
        <dbReference type="ARBA" id="ARBA00023242"/>
    </source>
</evidence>
<dbReference type="SUPFAM" id="SSF46785">
    <property type="entry name" value="Winged helix' DNA-binding domain"/>
    <property type="match status" value="1"/>
</dbReference>
<name>A0AAD8PDM6_BABGI</name>
<evidence type="ECO:0000259" key="13">
    <source>
        <dbReference type="PROSITE" id="PS51192"/>
    </source>
</evidence>
<dbReference type="GO" id="GO:0005524">
    <property type="term" value="F:ATP binding"/>
    <property type="evidence" value="ECO:0007669"/>
    <property type="project" value="UniProtKB-KW"/>
</dbReference>
<feature type="compositionally biased region" description="Basic and acidic residues" evidence="12">
    <location>
        <begin position="175"/>
        <end position="187"/>
    </location>
</feature>
<feature type="compositionally biased region" description="Polar residues" evidence="12">
    <location>
        <begin position="346"/>
        <end position="355"/>
    </location>
</feature>
<feature type="region of interest" description="Disordered" evidence="12">
    <location>
        <begin position="342"/>
        <end position="364"/>
    </location>
</feature>
<evidence type="ECO:0000256" key="3">
    <source>
        <dbReference type="ARBA" id="ARBA00022741"/>
    </source>
</evidence>
<dbReference type="GO" id="GO:0009378">
    <property type="term" value="F:four-way junction helicase activity"/>
    <property type="evidence" value="ECO:0007669"/>
    <property type="project" value="TreeGrafter"/>
</dbReference>
<dbReference type="GO" id="GO:0005694">
    <property type="term" value="C:chromosome"/>
    <property type="evidence" value="ECO:0007669"/>
    <property type="project" value="TreeGrafter"/>
</dbReference>
<dbReference type="SMART" id="SM00490">
    <property type="entry name" value="HELICc"/>
    <property type="match status" value="1"/>
</dbReference>
<protein>
    <recommendedName>
        <fullName evidence="11">DNA 3'-5' helicase</fullName>
        <ecNumber evidence="11">5.6.2.4</ecNumber>
    </recommendedName>
</protein>
<dbReference type="GO" id="GO:0003677">
    <property type="term" value="F:DNA binding"/>
    <property type="evidence" value="ECO:0007669"/>
    <property type="project" value="UniProtKB-KW"/>
</dbReference>
<organism evidence="15 16">
    <name type="scientific">Babesia gibsoni</name>
    <dbReference type="NCBI Taxonomy" id="33632"/>
    <lineage>
        <taxon>Eukaryota</taxon>
        <taxon>Sar</taxon>
        <taxon>Alveolata</taxon>
        <taxon>Apicomplexa</taxon>
        <taxon>Aconoidasida</taxon>
        <taxon>Piroplasmida</taxon>
        <taxon>Babesiidae</taxon>
        <taxon>Babesia</taxon>
    </lineage>
</organism>
<comment type="similarity">
    <text evidence="2">Belongs to the helicase family. RecQ subfamily.</text>
</comment>
<dbReference type="GO" id="GO:0043138">
    <property type="term" value="F:3'-5' DNA helicase activity"/>
    <property type="evidence" value="ECO:0007669"/>
    <property type="project" value="UniProtKB-EC"/>
</dbReference>
<keyword evidence="16" id="KW-1185">Reference proteome</keyword>
<dbReference type="PANTHER" id="PTHR13710:SF153">
    <property type="entry name" value="RECQ-LIKE DNA HELICASE BLM"/>
    <property type="match status" value="1"/>
</dbReference>
<gene>
    <name evidence="15" type="ORF">BgAZ_300350</name>
</gene>
<evidence type="ECO:0000313" key="16">
    <source>
        <dbReference type="Proteomes" id="UP001230268"/>
    </source>
</evidence>
<evidence type="ECO:0000256" key="12">
    <source>
        <dbReference type="SAM" id="MobiDB-lite"/>
    </source>
</evidence>
<evidence type="ECO:0000256" key="1">
    <source>
        <dbReference type="ARBA" id="ARBA00004123"/>
    </source>
</evidence>